<comment type="caution">
    <text evidence="2">The sequence shown here is derived from an EMBL/GenBank/DDBJ whole genome shotgun (WGS) entry which is preliminary data.</text>
</comment>
<gene>
    <name evidence="2" type="ORF">BKA16_002180</name>
</gene>
<dbReference type="Proteomes" id="UP000551501">
    <property type="component" value="Unassembled WGS sequence"/>
</dbReference>
<name>A0A840EZ98_9ACTN</name>
<keyword evidence="3" id="KW-1185">Reference proteome</keyword>
<protein>
    <submittedName>
        <fullName evidence="2">5-methylcytosine-specific restriction protein B</fullName>
        <ecNumber evidence="2">3.1.21.-</ecNumber>
    </submittedName>
</protein>
<dbReference type="InterPro" id="IPR052934">
    <property type="entry name" value="Methyl-DNA_Rec/Restrict_Enz"/>
</dbReference>
<dbReference type="Pfam" id="PF07728">
    <property type="entry name" value="AAA_5"/>
    <property type="match status" value="1"/>
</dbReference>
<dbReference type="InterPro" id="IPR003593">
    <property type="entry name" value="AAA+_ATPase"/>
</dbReference>
<dbReference type="InterPro" id="IPR027417">
    <property type="entry name" value="P-loop_NTPase"/>
</dbReference>
<dbReference type="RefSeq" id="WP_343067368.1">
    <property type="nucleotide sequence ID" value="NZ_BAABHL010000122.1"/>
</dbReference>
<dbReference type="PANTHER" id="PTHR37291:SF1">
    <property type="entry name" value="TYPE IV METHYL-DIRECTED RESTRICTION ENZYME ECOKMCRB SUBUNIT"/>
    <property type="match status" value="1"/>
</dbReference>
<evidence type="ECO:0000259" key="1">
    <source>
        <dbReference type="SMART" id="SM00382"/>
    </source>
</evidence>
<feature type="domain" description="AAA+ ATPase" evidence="1">
    <location>
        <begin position="318"/>
        <end position="482"/>
    </location>
</feature>
<dbReference type="EMBL" id="JACIFP010000001">
    <property type="protein sequence ID" value="MBB4135628.1"/>
    <property type="molecule type" value="Genomic_DNA"/>
</dbReference>
<reference evidence="2 3" key="1">
    <citation type="submission" date="2020-08" db="EMBL/GenBank/DDBJ databases">
        <title>Sequencing the genomes of 1000 actinobacteria strains.</title>
        <authorList>
            <person name="Klenk H.-P."/>
        </authorList>
    </citation>
    <scope>NUCLEOTIDE SEQUENCE [LARGE SCALE GENOMIC DNA]</scope>
    <source>
        <strain evidence="2 3">DSM 45298</strain>
    </source>
</reference>
<dbReference type="AlphaFoldDB" id="A0A840EZ98"/>
<dbReference type="SUPFAM" id="SSF52540">
    <property type="entry name" value="P-loop containing nucleoside triphosphate hydrolases"/>
    <property type="match status" value="1"/>
</dbReference>
<evidence type="ECO:0000313" key="3">
    <source>
        <dbReference type="Proteomes" id="UP000551501"/>
    </source>
</evidence>
<sequence length="583" mass="64437">MPEHASPTAIDVPPIPCEHRADEGPVKVAAAMFLDALRSGGSVLCERDVWTEANIETLVERFVNQPDVSGSSFPAKLDKQLAGTGDDVRILFAEIYLLQMLPIMQVSKQKKLANIESVLRDVEVDHRVPAEVDDALDHPIFNGGVAFTIRRFQQLSVLIEFARHLRALPADEVDAAFADPLLWRATVHGSPGAAEPSLRACLTYLGHPDYFMSIVSVGQKRAIVESFFPSVTGRAPSDDVDVDLAALRFWLQSEPGDTPDYYAEPLKSYWQPDDEEVDGDVDTACPVVDGDYTVESIIADGAFHSPEELRKIVQRWGETRNIVLQGAPGTGKTWLARRLAYALIGSRLDDAVRSVQFHPGTSYEDFVRGWRPGGDGRLTLVDGPLLQHAARARTAPDIPHVIVIEEFNRGNPAQALGEMLTLLERSKRTAADALELTYMRDDELAFFLPDNLYVVGTMNTADRSLALVDFALRRRFAFFELEPQFTDAWAAELAGRFRSDAPTRIDGLRTRIVAMNQRIADDPSLGPSFRIGHAYFTPGLEAPDLATWFTSVVESSVRPQLAEYWHDAPATVDDVVADLMSGL</sequence>
<organism evidence="2 3">
    <name type="scientific">Gordonia humi</name>
    <dbReference type="NCBI Taxonomy" id="686429"/>
    <lineage>
        <taxon>Bacteria</taxon>
        <taxon>Bacillati</taxon>
        <taxon>Actinomycetota</taxon>
        <taxon>Actinomycetes</taxon>
        <taxon>Mycobacteriales</taxon>
        <taxon>Gordoniaceae</taxon>
        <taxon>Gordonia</taxon>
    </lineage>
</organism>
<accession>A0A840EZ98</accession>
<proteinExistence type="predicted"/>
<evidence type="ECO:0000313" key="2">
    <source>
        <dbReference type="EMBL" id="MBB4135628.1"/>
    </source>
</evidence>
<dbReference type="PANTHER" id="PTHR37291">
    <property type="entry name" value="5-METHYLCYTOSINE-SPECIFIC RESTRICTION ENZYME B"/>
    <property type="match status" value="1"/>
</dbReference>
<dbReference type="Gene3D" id="3.40.50.300">
    <property type="entry name" value="P-loop containing nucleotide triphosphate hydrolases"/>
    <property type="match status" value="1"/>
</dbReference>
<dbReference type="CDD" id="cd00009">
    <property type="entry name" value="AAA"/>
    <property type="match status" value="1"/>
</dbReference>
<dbReference type="InterPro" id="IPR011704">
    <property type="entry name" value="ATPase_dyneun-rel_AAA"/>
</dbReference>
<keyword evidence="2" id="KW-0378">Hydrolase</keyword>
<dbReference type="SMART" id="SM00382">
    <property type="entry name" value="AAA"/>
    <property type="match status" value="1"/>
</dbReference>
<dbReference type="EC" id="3.1.21.-" evidence="2"/>
<dbReference type="GO" id="GO:0016887">
    <property type="term" value="F:ATP hydrolysis activity"/>
    <property type="evidence" value="ECO:0007669"/>
    <property type="project" value="InterPro"/>
</dbReference>
<dbReference type="GO" id="GO:0005524">
    <property type="term" value="F:ATP binding"/>
    <property type="evidence" value="ECO:0007669"/>
    <property type="project" value="InterPro"/>
</dbReference>